<proteinExistence type="predicted"/>
<reference evidence="2" key="1">
    <citation type="submission" date="2023-08" db="EMBL/GenBank/DDBJ databases">
        <title>Black Yeasts Isolated from many extreme environments.</title>
        <authorList>
            <person name="Coleine C."/>
            <person name="Stajich J.E."/>
            <person name="Selbmann L."/>
        </authorList>
    </citation>
    <scope>NUCLEOTIDE SEQUENCE</scope>
    <source>
        <strain evidence="2">CCFEE 5810</strain>
    </source>
</reference>
<dbReference type="AlphaFoldDB" id="A0AAN7ZN22"/>
<evidence type="ECO:0000256" key="1">
    <source>
        <dbReference type="SAM" id="MobiDB-lite"/>
    </source>
</evidence>
<name>A0AAN7ZN22_9PEZI</name>
<gene>
    <name evidence="2" type="ORF">LTR97_007092</name>
</gene>
<evidence type="ECO:0000313" key="2">
    <source>
        <dbReference type="EMBL" id="KAK5698132.1"/>
    </source>
</evidence>
<feature type="compositionally biased region" description="Basic residues" evidence="1">
    <location>
        <begin position="8"/>
        <end position="18"/>
    </location>
</feature>
<organism evidence="2 3">
    <name type="scientific">Elasticomyces elasticus</name>
    <dbReference type="NCBI Taxonomy" id="574655"/>
    <lineage>
        <taxon>Eukaryota</taxon>
        <taxon>Fungi</taxon>
        <taxon>Dikarya</taxon>
        <taxon>Ascomycota</taxon>
        <taxon>Pezizomycotina</taxon>
        <taxon>Dothideomycetes</taxon>
        <taxon>Dothideomycetidae</taxon>
        <taxon>Mycosphaerellales</taxon>
        <taxon>Teratosphaeriaceae</taxon>
        <taxon>Elasticomyces</taxon>
    </lineage>
</organism>
<dbReference type="Proteomes" id="UP001310594">
    <property type="component" value="Unassembled WGS sequence"/>
</dbReference>
<evidence type="ECO:0000313" key="3">
    <source>
        <dbReference type="Proteomes" id="UP001310594"/>
    </source>
</evidence>
<comment type="caution">
    <text evidence="2">The sequence shown here is derived from an EMBL/GenBank/DDBJ whole genome shotgun (WGS) entry which is preliminary data.</text>
</comment>
<accession>A0AAN7ZN22</accession>
<protein>
    <submittedName>
        <fullName evidence="2">Uncharacterized protein</fullName>
    </submittedName>
</protein>
<feature type="region of interest" description="Disordered" evidence="1">
    <location>
        <begin position="1"/>
        <end position="33"/>
    </location>
</feature>
<sequence>MTTTTSRDKKKAGSKSKKSVAPEPTVWQPPPAKRPDIFMTLPPELRNVIYADVLKEMSLITLLPADMTRKAYIGVRTAWLEPGILQVSKAIRSEATSIYYGDNDFDIVAPLWRGPELCTMIRQLIERCGPRPFRSLRILIGRADWKSMDNGRLLGMLFYETGLQAHPVVRREGIMCNHRSGVHTITSNYCKVEAVLRLAVELGEKGARESWSKAEMGHKYVEWARLCETAKTKGINSKAWVKGKAALQA</sequence>
<dbReference type="EMBL" id="JAVRQU010000010">
    <property type="protein sequence ID" value="KAK5698132.1"/>
    <property type="molecule type" value="Genomic_DNA"/>
</dbReference>